<accession>A0A0C1UXM4</accession>
<name>A0A0C1UXM4_9CYAN</name>
<reference evidence="1" key="3">
    <citation type="submission" date="2020-02" db="EMBL/GenBank/DDBJ databases">
        <authorList>
            <person name="Sarangi A.N."/>
            <person name="Ghosh S."/>
            <person name="Mukherjee M."/>
            <person name="Tripathy S."/>
        </authorList>
    </citation>
    <scope>NUCLEOTIDE SEQUENCE</scope>
    <source>
        <strain evidence="1">BDU141951</strain>
    </source>
</reference>
<proteinExistence type="predicted"/>
<dbReference type="AlphaFoldDB" id="A0A0C1UXM4"/>
<reference evidence="1" key="2">
    <citation type="journal article" date="2015" name="Genome Announc.">
        <title>Draft Genome Sequence of Filamentous Marine Cyanobacterium Lyngbya confervoides Strain BDU141951.</title>
        <authorList>
            <person name="Chandrababunaidu M.M."/>
            <person name="Sen D."/>
            <person name="Tripathy S."/>
        </authorList>
    </citation>
    <scope>NUCLEOTIDE SEQUENCE</scope>
    <source>
        <strain evidence="1">BDU141951</strain>
    </source>
</reference>
<reference evidence="1" key="1">
    <citation type="submission" date="2014-11" db="EMBL/GenBank/DDBJ databases">
        <authorList>
            <person name="Malar M.C."/>
            <person name="Sen D."/>
            <person name="Tripathy S."/>
        </authorList>
    </citation>
    <scope>NUCLEOTIDE SEQUENCE</scope>
    <source>
        <strain evidence="1">BDU141951</strain>
    </source>
</reference>
<dbReference type="EMBL" id="JTHE02000002">
    <property type="protein sequence ID" value="NEV65880.1"/>
    <property type="molecule type" value="Genomic_DNA"/>
</dbReference>
<sequence length="106" mass="11840">MARYTKLFRAASSLAQIRQRMADTLAACDLNLIYENDEYLVAKEKPGGVKPNLLATVEVLINPPTVAEPAARVDVIVQNEELPLRRDNHCYQIFEVVNQAIAKTSL</sequence>
<evidence type="ECO:0000313" key="1">
    <source>
        <dbReference type="EMBL" id="NEV65880.1"/>
    </source>
</evidence>
<comment type="caution">
    <text evidence="1">The sequence shown here is derived from an EMBL/GenBank/DDBJ whole genome shotgun (WGS) entry which is preliminary data.</text>
</comment>
<organism evidence="1">
    <name type="scientific">Lyngbya confervoides BDU141951</name>
    <dbReference type="NCBI Taxonomy" id="1574623"/>
    <lineage>
        <taxon>Bacteria</taxon>
        <taxon>Bacillati</taxon>
        <taxon>Cyanobacteriota</taxon>
        <taxon>Cyanophyceae</taxon>
        <taxon>Oscillatoriophycideae</taxon>
        <taxon>Oscillatoriales</taxon>
        <taxon>Microcoleaceae</taxon>
        <taxon>Lyngbya</taxon>
    </lineage>
</organism>
<protein>
    <submittedName>
        <fullName evidence="1">Uncharacterized protein</fullName>
    </submittedName>
</protein>
<gene>
    <name evidence="1" type="ORF">QQ91_001980</name>
</gene>